<organism evidence="1 2">
    <name type="scientific">Bombilactobacillus mellifer</name>
    <dbReference type="NCBI Taxonomy" id="1218492"/>
    <lineage>
        <taxon>Bacteria</taxon>
        <taxon>Bacillati</taxon>
        <taxon>Bacillota</taxon>
        <taxon>Bacilli</taxon>
        <taxon>Lactobacillales</taxon>
        <taxon>Lactobacillaceae</taxon>
        <taxon>Bombilactobacillus</taxon>
    </lineage>
</organism>
<protein>
    <submittedName>
        <fullName evidence="1">Uncharacterized protein</fullName>
    </submittedName>
</protein>
<dbReference type="Proteomes" id="UP000033558">
    <property type="component" value="Unassembled WGS sequence"/>
</dbReference>
<dbReference type="HOGENOM" id="CLU_157894_1_0_9"/>
<sequence length="98" mass="11558">MMENNNSYKINGHVTLEKMKLENKQHNEYVTFDTTLRMTNHLKNFMKAMVILGYAPTQQKALKKIQDSYMEQLGDDERKTLKFQIETLERSDALNSNK</sequence>
<dbReference type="Pfam" id="PF17363">
    <property type="entry name" value="DUF5388"/>
    <property type="match status" value="1"/>
</dbReference>
<dbReference type="OrthoDB" id="2292737at2"/>
<accession>A0A0F4LN61</accession>
<name>A0A0F4LN61_9LACO</name>
<dbReference type="AlphaFoldDB" id="A0A0F4LN61"/>
<dbReference type="EMBL" id="JXJQ01000021">
    <property type="protein sequence ID" value="KJY59743.1"/>
    <property type="molecule type" value="Genomic_DNA"/>
</dbReference>
<evidence type="ECO:0000313" key="2">
    <source>
        <dbReference type="Proteomes" id="UP000033558"/>
    </source>
</evidence>
<gene>
    <name evidence="1" type="ORF">JG30_12390</name>
</gene>
<keyword evidence="1" id="KW-0614">Plasmid</keyword>
<dbReference type="PATRIC" id="fig|1218492.5.peg.30"/>
<reference evidence="1 2" key="1">
    <citation type="submission" date="2015-01" db="EMBL/GenBank/DDBJ databases">
        <title>Comparative genomics of the lactic acid bacteria isolated from the honey bee gut.</title>
        <authorList>
            <person name="Ellegaard K.M."/>
            <person name="Tamarit D."/>
            <person name="Javelind E."/>
            <person name="Olofsson T."/>
            <person name="Andersson S.G."/>
            <person name="Vasquez A."/>
        </authorList>
    </citation>
    <scope>NUCLEOTIDE SEQUENCE [LARGE SCALE GENOMIC DNA]</scope>
    <source>
        <strain evidence="1 2">Bin4</strain>
        <plasmid evidence="1">pBin4p1</plasmid>
    </source>
</reference>
<comment type="caution">
    <text evidence="1">The sequence shown here is derived from an EMBL/GenBank/DDBJ whole genome shotgun (WGS) entry which is preliminary data.</text>
</comment>
<dbReference type="RefSeq" id="WP_052725276.1">
    <property type="nucleotide sequence ID" value="NZ_JBHSZT010000002.1"/>
</dbReference>
<geneLocation type="plasmid" evidence="1">
    <name>pBin4p1</name>
</geneLocation>
<proteinExistence type="predicted"/>
<dbReference type="InterPro" id="IPR035528">
    <property type="entry name" value="DUF5388"/>
</dbReference>
<keyword evidence="2" id="KW-1185">Reference proteome</keyword>
<evidence type="ECO:0000313" key="1">
    <source>
        <dbReference type="EMBL" id="KJY59743.1"/>
    </source>
</evidence>